<reference evidence="2" key="2">
    <citation type="submission" date="2021-02" db="EMBL/GenBank/DDBJ databases">
        <authorList>
            <person name="Kimball J.A."/>
            <person name="Haas M.W."/>
            <person name="Macchietto M."/>
            <person name="Kono T."/>
            <person name="Duquette J."/>
            <person name="Shao M."/>
        </authorList>
    </citation>
    <scope>NUCLEOTIDE SEQUENCE</scope>
    <source>
        <tissue evidence="2">Fresh leaf tissue</tissue>
    </source>
</reference>
<dbReference type="AlphaFoldDB" id="A0A8J6BJT0"/>
<evidence type="ECO:0000313" key="3">
    <source>
        <dbReference type="Proteomes" id="UP000729402"/>
    </source>
</evidence>
<evidence type="ECO:0000256" key="1">
    <source>
        <dbReference type="SAM" id="MobiDB-lite"/>
    </source>
</evidence>
<comment type="caution">
    <text evidence="2">The sequence shown here is derived from an EMBL/GenBank/DDBJ whole genome shotgun (WGS) entry which is preliminary data.</text>
</comment>
<feature type="compositionally biased region" description="Basic residues" evidence="1">
    <location>
        <begin position="128"/>
        <end position="138"/>
    </location>
</feature>
<protein>
    <submittedName>
        <fullName evidence="2">Uncharacterized protein</fullName>
    </submittedName>
</protein>
<gene>
    <name evidence="2" type="ORF">GUJ93_ZPchr0010g7886</name>
</gene>
<accession>A0A8J6BJT0</accession>
<feature type="compositionally biased region" description="Basic and acidic residues" evidence="1">
    <location>
        <begin position="167"/>
        <end position="176"/>
    </location>
</feature>
<evidence type="ECO:0000313" key="2">
    <source>
        <dbReference type="EMBL" id="KAG8088544.1"/>
    </source>
</evidence>
<reference evidence="2" key="1">
    <citation type="journal article" date="2021" name="bioRxiv">
        <title>Whole Genome Assembly and Annotation of Northern Wild Rice, Zizania palustris L., Supports a Whole Genome Duplication in the Zizania Genus.</title>
        <authorList>
            <person name="Haas M."/>
            <person name="Kono T."/>
            <person name="Macchietto M."/>
            <person name="Millas R."/>
            <person name="McGilp L."/>
            <person name="Shao M."/>
            <person name="Duquette J."/>
            <person name="Hirsch C.N."/>
            <person name="Kimball J."/>
        </authorList>
    </citation>
    <scope>NUCLEOTIDE SEQUENCE</scope>
    <source>
        <tissue evidence="2">Fresh leaf tissue</tissue>
    </source>
</reference>
<dbReference type="Proteomes" id="UP000729402">
    <property type="component" value="Unassembled WGS sequence"/>
</dbReference>
<sequence length="176" mass="19906">MLRIVIRVLELEDEPAFEGYFPCVGGMTDERCEVVVTVFGPEEVLVFHTATATATGFETACQEVPLQMLAELWYIFDTRLRTSIYRHLMSRSPEEGDVVIQSLRSENDDLRRQLLEARARPTSPRTGPRIRRTARKATGRPPRLQHQSPQPVPPPAEPRSPIGDAEDVVRDIEMAP</sequence>
<name>A0A8J6BJT0_ZIZPA</name>
<dbReference type="EMBL" id="JAAALK010000082">
    <property type="protein sequence ID" value="KAG8088544.1"/>
    <property type="molecule type" value="Genomic_DNA"/>
</dbReference>
<proteinExistence type="predicted"/>
<keyword evidence="3" id="KW-1185">Reference proteome</keyword>
<feature type="region of interest" description="Disordered" evidence="1">
    <location>
        <begin position="115"/>
        <end position="176"/>
    </location>
</feature>
<organism evidence="2 3">
    <name type="scientific">Zizania palustris</name>
    <name type="common">Northern wild rice</name>
    <dbReference type="NCBI Taxonomy" id="103762"/>
    <lineage>
        <taxon>Eukaryota</taxon>
        <taxon>Viridiplantae</taxon>
        <taxon>Streptophyta</taxon>
        <taxon>Embryophyta</taxon>
        <taxon>Tracheophyta</taxon>
        <taxon>Spermatophyta</taxon>
        <taxon>Magnoliopsida</taxon>
        <taxon>Liliopsida</taxon>
        <taxon>Poales</taxon>
        <taxon>Poaceae</taxon>
        <taxon>BOP clade</taxon>
        <taxon>Oryzoideae</taxon>
        <taxon>Oryzeae</taxon>
        <taxon>Zizaniinae</taxon>
        <taxon>Zizania</taxon>
    </lineage>
</organism>